<dbReference type="InterPro" id="IPR004919">
    <property type="entry name" value="GmrSD_N"/>
</dbReference>
<feature type="domain" description="GmrSD restriction endonucleases C-terminal" evidence="2">
    <location>
        <begin position="438"/>
        <end position="579"/>
    </location>
</feature>
<organism evidence="3 4">
    <name type="scientific">Methanobacterium formicicum</name>
    <dbReference type="NCBI Taxonomy" id="2162"/>
    <lineage>
        <taxon>Archaea</taxon>
        <taxon>Methanobacteriati</taxon>
        <taxon>Methanobacteriota</taxon>
        <taxon>Methanomada group</taxon>
        <taxon>Methanobacteria</taxon>
        <taxon>Methanobacteriales</taxon>
        <taxon>Methanobacteriaceae</taxon>
        <taxon>Methanobacterium</taxon>
    </lineage>
</organism>
<sequence length="594" mass="71599">MEKGLTTIKGLFTGDKAFSVPIYQRYYSWGEKQWDDLWSDLYYLNTTKKHYFGTILLKSTGKLIKEGLEPFDTYEIIDGQQRITTILILIKEIVNQLRSLNDPNMERLLGKIEEDYLRYETIYKLTLQGDDQSFFKQYIINNQEEAIDTLTNSQKRLKNAKLFFRAKLENRNLDLESYKEFLLTLKQKINDLEIILYDVDNDSDAVLIFETVNDRGKPLTNLEKTKSFLMHMVYLSAPKNVDLYLDCINERFSNIFQLFEQINNHPRGKNLKEDDIQRYHFVIYQKNLKKRLESSYRYMDEFKEFVKNLNRTDITKTIEYVLDYTKDLEKAFHTMKEIVTFPKEKQNGLLLHRIFILERIANFFPLLIALWPKYKGKNLKSLLKMVEIASFRIYAIGKRKTNAGLRHLYNMSFEVHYDKLEFSEIQKEFIDNFIKVYEDDKSFERDLKIENFYNKISNQDKKYLFYFYEVYLQKTAKENLELDIDNFLKPKYEIEHIWPNSTKKLHLSRKKEIDHDNYKNKLGNLTVATKPWNAKWQDSPFETKRKYYKDSGFRLQRDLEKYPHWGLEQIETRENQIIKFVLDFWKIPEISYNI</sequence>
<dbReference type="RefSeq" id="WP_276700022.1">
    <property type="nucleotide sequence ID" value="NZ_JADIIL010000038.1"/>
</dbReference>
<evidence type="ECO:0000313" key="3">
    <source>
        <dbReference type="EMBL" id="MBF4475940.1"/>
    </source>
</evidence>
<dbReference type="Pfam" id="PF03235">
    <property type="entry name" value="GmrSD_N"/>
    <property type="match status" value="1"/>
</dbReference>
<comment type="caution">
    <text evidence="3">The sequence shown here is derived from an EMBL/GenBank/DDBJ whole genome shotgun (WGS) entry which is preliminary data.</text>
</comment>
<dbReference type="PANTHER" id="PTHR35149:SF1">
    <property type="entry name" value="DUF5655 DOMAIN-CONTAINING PROTEIN"/>
    <property type="match status" value="1"/>
</dbReference>
<dbReference type="Pfam" id="PF07510">
    <property type="entry name" value="GmrSD_C"/>
    <property type="match status" value="1"/>
</dbReference>
<evidence type="ECO:0000259" key="1">
    <source>
        <dbReference type="Pfam" id="PF03235"/>
    </source>
</evidence>
<protein>
    <submittedName>
        <fullName evidence="3">DUF262 domain-containing protein</fullName>
    </submittedName>
</protein>
<accession>A0A843ARZ7</accession>
<dbReference type="AlphaFoldDB" id="A0A843ARZ7"/>
<reference evidence="3" key="1">
    <citation type="submission" date="2020-10" db="EMBL/GenBank/DDBJ databases">
        <title>Dehalococcoides mccartyi of a TCE/Cr reducing biochatode.</title>
        <authorList>
            <person name="Matturro B."/>
        </authorList>
    </citation>
    <scope>NUCLEOTIDE SEQUENCE</scope>
    <source>
        <strain evidence="3">Bin2</strain>
    </source>
</reference>
<evidence type="ECO:0000313" key="4">
    <source>
        <dbReference type="Proteomes" id="UP000606900"/>
    </source>
</evidence>
<feature type="domain" description="GmrSD restriction endonucleases N-terminal" evidence="1">
    <location>
        <begin position="8"/>
        <end position="229"/>
    </location>
</feature>
<evidence type="ECO:0000259" key="2">
    <source>
        <dbReference type="Pfam" id="PF07510"/>
    </source>
</evidence>
<dbReference type="InterPro" id="IPR011089">
    <property type="entry name" value="GmrSD_C"/>
</dbReference>
<dbReference type="EMBL" id="JADIIL010000038">
    <property type="protein sequence ID" value="MBF4475940.1"/>
    <property type="molecule type" value="Genomic_DNA"/>
</dbReference>
<name>A0A843ARZ7_METFO</name>
<proteinExistence type="predicted"/>
<gene>
    <name evidence="3" type="ORF">ISP06_10815</name>
</gene>
<dbReference type="Proteomes" id="UP000606900">
    <property type="component" value="Unassembled WGS sequence"/>
</dbReference>
<dbReference type="PANTHER" id="PTHR35149">
    <property type="entry name" value="SLL5132 PROTEIN"/>
    <property type="match status" value="1"/>
</dbReference>